<dbReference type="InterPro" id="IPR043519">
    <property type="entry name" value="NT_sf"/>
</dbReference>
<name>A0A0S7WGE9_UNCT6</name>
<protein>
    <recommendedName>
        <fullName evidence="1">Polymerase nucleotidyl transferase domain-containing protein</fullName>
    </recommendedName>
</protein>
<proteinExistence type="predicted"/>
<dbReference type="Gene3D" id="3.30.460.10">
    <property type="entry name" value="Beta Polymerase, domain 2"/>
    <property type="match status" value="1"/>
</dbReference>
<evidence type="ECO:0000313" key="3">
    <source>
        <dbReference type="Proteomes" id="UP000051124"/>
    </source>
</evidence>
<dbReference type="EMBL" id="LIZT01000068">
    <property type="protein sequence ID" value="KPJ49232.1"/>
    <property type="molecule type" value="Genomic_DNA"/>
</dbReference>
<dbReference type="Pfam" id="PF01909">
    <property type="entry name" value="NTP_transf_2"/>
    <property type="match status" value="1"/>
</dbReference>
<reference evidence="2 3" key="1">
    <citation type="journal article" date="2015" name="Microbiome">
        <title>Genomic resolution of linkages in carbon, nitrogen, and sulfur cycling among widespread estuary sediment bacteria.</title>
        <authorList>
            <person name="Baker B.J."/>
            <person name="Lazar C.S."/>
            <person name="Teske A.P."/>
            <person name="Dick G.J."/>
        </authorList>
    </citation>
    <scope>NUCLEOTIDE SEQUENCE [LARGE SCALE GENOMIC DNA]</scope>
    <source>
        <strain evidence="2">DG_26</strain>
    </source>
</reference>
<sequence>MAHEGGELHGRRRGREMDSVNEYLLNMARRNAQVYSKNPDVRAIAVVGSVATQRATRYSDIDTILLYEKLPQRKMLEDAMKCNKGESWQILSEDKDGFLDTYRVNGIECQFAHGLVSWYENLFEEVFEEYSTDRVYHVVLYGLKDALPLYGDAFIEEMKTRIARYPRELSVALVNEHLKFPPIDELRYRTMKEDSMLRYYEILTKIATGIMGVLVGLNRMYMPRNFGKMNLLIERFEVKPENLYQRLNTVFTQERDTSLAEIDRLILETANLVEVHLPEIDVKNFRNSYLMKLHPISAEESS</sequence>
<comment type="caution">
    <text evidence="2">The sequence shown here is derived from an EMBL/GenBank/DDBJ whole genome shotgun (WGS) entry which is preliminary data.</text>
</comment>
<dbReference type="GO" id="GO:0016779">
    <property type="term" value="F:nucleotidyltransferase activity"/>
    <property type="evidence" value="ECO:0007669"/>
    <property type="project" value="InterPro"/>
</dbReference>
<organism evidence="2 3">
    <name type="scientific">candidate division TA06 bacterium DG_26</name>
    <dbReference type="NCBI Taxonomy" id="1703771"/>
    <lineage>
        <taxon>Bacteria</taxon>
        <taxon>Bacteria division TA06</taxon>
    </lineage>
</organism>
<dbReference type="SUPFAM" id="SSF81301">
    <property type="entry name" value="Nucleotidyltransferase"/>
    <property type="match status" value="1"/>
</dbReference>
<gene>
    <name evidence="2" type="ORF">AMJ40_05990</name>
</gene>
<dbReference type="InterPro" id="IPR002934">
    <property type="entry name" value="Polymerase_NTP_transf_dom"/>
</dbReference>
<dbReference type="Proteomes" id="UP000051124">
    <property type="component" value="Unassembled WGS sequence"/>
</dbReference>
<accession>A0A0S7WGE9</accession>
<evidence type="ECO:0000259" key="1">
    <source>
        <dbReference type="Pfam" id="PF01909"/>
    </source>
</evidence>
<evidence type="ECO:0000313" key="2">
    <source>
        <dbReference type="EMBL" id="KPJ49232.1"/>
    </source>
</evidence>
<dbReference type="AlphaFoldDB" id="A0A0S7WGE9"/>
<feature type="domain" description="Polymerase nucleotidyl transferase" evidence="1">
    <location>
        <begin position="36"/>
        <end position="75"/>
    </location>
</feature>